<dbReference type="InterPro" id="IPR020479">
    <property type="entry name" value="HD_metazoa"/>
</dbReference>
<organism evidence="9 10">
    <name type="scientific">Iphiclides podalirius</name>
    <name type="common">scarce swallowtail</name>
    <dbReference type="NCBI Taxonomy" id="110791"/>
    <lineage>
        <taxon>Eukaryota</taxon>
        <taxon>Metazoa</taxon>
        <taxon>Ecdysozoa</taxon>
        <taxon>Arthropoda</taxon>
        <taxon>Hexapoda</taxon>
        <taxon>Insecta</taxon>
        <taxon>Pterygota</taxon>
        <taxon>Neoptera</taxon>
        <taxon>Endopterygota</taxon>
        <taxon>Lepidoptera</taxon>
        <taxon>Glossata</taxon>
        <taxon>Ditrysia</taxon>
        <taxon>Papilionoidea</taxon>
        <taxon>Papilionidae</taxon>
        <taxon>Papilioninae</taxon>
        <taxon>Iphiclides</taxon>
    </lineage>
</organism>
<evidence type="ECO:0000256" key="7">
    <source>
        <dbReference type="SAM" id="MobiDB-lite"/>
    </source>
</evidence>
<feature type="compositionally biased region" description="Polar residues" evidence="7">
    <location>
        <begin position="134"/>
        <end position="148"/>
    </location>
</feature>
<dbReference type="InterPro" id="IPR009057">
    <property type="entry name" value="Homeodomain-like_sf"/>
</dbReference>
<feature type="domain" description="Homeobox" evidence="8">
    <location>
        <begin position="167"/>
        <end position="227"/>
    </location>
</feature>
<dbReference type="PANTHER" id="PTHR45664:SF12">
    <property type="entry name" value="PANCREAS_DUODENUM HOMEOBOX PROTEIN 1"/>
    <property type="match status" value="1"/>
</dbReference>
<feature type="DNA-binding region" description="Homeobox" evidence="5">
    <location>
        <begin position="169"/>
        <end position="228"/>
    </location>
</feature>
<dbReference type="Gene3D" id="1.10.10.60">
    <property type="entry name" value="Homeodomain-like"/>
    <property type="match status" value="1"/>
</dbReference>
<accession>A0ABN8HW52</accession>
<feature type="compositionally biased region" description="Low complexity" evidence="7">
    <location>
        <begin position="1"/>
        <end position="16"/>
    </location>
</feature>
<gene>
    <name evidence="9" type="ORF">IPOD504_LOCUS2555</name>
</gene>
<dbReference type="EMBL" id="OW152824">
    <property type="protein sequence ID" value="CAH2040425.1"/>
    <property type="molecule type" value="Genomic_DNA"/>
</dbReference>
<sequence>MSVSTTVPSQSSPLTSRLYGPTPTSSGDHQWSQHVNDDPAFSTTTTSWGEVPPYKIVPISSFTDPNGGYINSKMNIISGISNFNGQQYNPPTYLLPACEREAASVPNGFYGNGARPQMQGYIVPNAVGPLQRNVTSNPHSHSAWTQGNSERHARPNWNPTKASGGVKKHKRVRTAFTSQQMMELEQEYARTRYLDRSRRIELADILHLNERTIKIWFQNRRMKEKKDRAEGYDECEEPSTTDSSPEMICKAPLPAPNQFQAQMPNGAYQNYYVAQYPMASTPMIPHMHSDARNELTYPTFVLDDNMQLQDGFEPVPQTELKFENLEPPCKPDIPDSLQESPLHSDISAIDSVKSEINDQSWDLSWIRSMQFEEDS</sequence>
<keyword evidence="3 5" id="KW-0371">Homeobox</keyword>
<dbReference type="Pfam" id="PF00046">
    <property type="entry name" value="Homeodomain"/>
    <property type="match status" value="1"/>
</dbReference>
<feature type="non-terminal residue" evidence="9">
    <location>
        <position position="375"/>
    </location>
</feature>
<evidence type="ECO:0000259" key="8">
    <source>
        <dbReference type="PROSITE" id="PS50071"/>
    </source>
</evidence>
<dbReference type="PANTHER" id="PTHR45664">
    <property type="entry name" value="PROTEIN ZERKNUELLT 1-RELATED"/>
    <property type="match status" value="1"/>
</dbReference>
<dbReference type="Proteomes" id="UP000837857">
    <property type="component" value="Chromosome 12"/>
</dbReference>
<feature type="compositionally biased region" description="Polar residues" evidence="7">
    <location>
        <begin position="22"/>
        <end position="34"/>
    </location>
</feature>
<dbReference type="SMART" id="SM00389">
    <property type="entry name" value="HOX"/>
    <property type="match status" value="1"/>
</dbReference>
<proteinExistence type="predicted"/>
<dbReference type="InterPro" id="IPR001356">
    <property type="entry name" value="HD"/>
</dbReference>
<keyword evidence="10" id="KW-1185">Reference proteome</keyword>
<comment type="subcellular location">
    <subcellularLocation>
        <location evidence="1 5 6">Nucleus</location>
    </subcellularLocation>
</comment>
<dbReference type="PROSITE" id="PS50071">
    <property type="entry name" value="HOMEOBOX_2"/>
    <property type="match status" value="1"/>
</dbReference>
<dbReference type="CDD" id="cd00086">
    <property type="entry name" value="homeodomain"/>
    <property type="match status" value="1"/>
</dbReference>
<evidence type="ECO:0000256" key="5">
    <source>
        <dbReference type="PROSITE-ProRule" id="PRU00108"/>
    </source>
</evidence>
<dbReference type="PROSITE" id="PS00027">
    <property type="entry name" value="HOMEOBOX_1"/>
    <property type="match status" value="1"/>
</dbReference>
<evidence type="ECO:0000256" key="4">
    <source>
        <dbReference type="ARBA" id="ARBA00023242"/>
    </source>
</evidence>
<evidence type="ECO:0000256" key="6">
    <source>
        <dbReference type="RuleBase" id="RU000682"/>
    </source>
</evidence>
<name>A0ABN8HW52_9NEOP</name>
<protein>
    <recommendedName>
        <fullName evidence="8">Homeobox domain-containing protein</fullName>
    </recommendedName>
</protein>
<evidence type="ECO:0000256" key="1">
    <source>
        <dbReference type="ARBA" id="ARBA00004123"/>
    </source>
</evidence>
<feature type="region of interest" description="Disordered" evidence="7">
    <location>
        <begin position="134"/>
        <end position="170"/>
    </location>
</feature>
<feature type="region of interest" description="Disordered" evidence="7">
    <location>
        <begin position="1"/>
        <end position="47"/>
    </location>
</feature>
<dbReference type="InterPro" id="IPR017970">
    <property type="entry name" value="Homeobox_CS"/>
</dbReference>
<evidence type="ECO:0000313" key="9">
    <source>
        <dbReference type="EMBL" id="CAH2040425.1"/>
    </source>
</evidence>
<keyword evidence="4 5" id="KW-0539">Nucleus</keyword>
<reference evidence="9" key="1">
    <citation type="submission" date="2022-03" db="EMBL/GenBank/DDBJ databases">
        <authorList>
            <person name="Martin H S."/>
        </authorList>
    </citation>
    <scope>NUCLEOTIDE SEQUENCE</scope>
</reference>
<evidence type="ECO:0000256" key="3">
    <source>
        <dbReference type="ARBA" id="ARBA00023155"/>
    </source>
</evidence>
<dbReference type="PRINTS" id="PR00024">
    <property type="entry name" value="HOMEOBOX"/>
</dbReference>
<dbReference type="SUPFAM" id="SSF46689">
    <property type="entry name" value="Homeodomain-like"/>
    <property type="match status" value="1"/>
</dbReference>
<evidence type="ECO:0000313" key="10">
    <source>
        <dbReference type="Proteomes" id="UP000837857"/>
    </source>
</evidence>
<evidence type="ECO:0000256" key="2">
    <source>
        <dbReference type="ARBA" id="ARBA00023125"/>
    </source>
</evidence>
<keyword evidence="2 5" id="KW-0238">DNA-binding</keyword>